<name>A0A0C1GLZ2_9NEIS</name>
<dbReference type="Proteomes" id="UP000031390">
    <property type="component" value="Unassembled WGS sequence"/>
</dbReference>
<dbReference type="Proteomes" id="UP000829504">
    <property type="component" value="Chromosome"/>
</dbReference>
<organism evidence="3 5">
    <name type="scientific">Morococcus cerebrosus</name>
    <dbReference type="NCBI Taxonomy" id="1056807"/>
    <lineage>
        <taxon>Bacteria</taxon>
        <taxon>Pseudomonadati</taxon>
        <taxon>Pseudomonadota</taxon>
        <taxon>Betaproteobacteria</taxon>
        <taxon>Neisseriales</taxon>
        <taxon>Neisseriaceae</taxon>
        <taxon>Morococcus</taxon>
    </lineage>
</organism>
<reference evidence="4 6" key="2">
    <citation type="submission" date="2022-03" db="EMBL/GenBank/DDBJ databases">
        <title>Genome sequencing of Morococcus cerebrosus.</title>
        <authorList>
            <person name="Baek M.-G."/>
            <person name="Yi H."/>
        </authorList>
    </citation>
    <scope>NUCLEOTIDE SEQUENCE [LARGE SCALE GENOMIC DNA]</scope>
    <source>
        <strain evidence="4 6">CIP 81.93</strain>
    </source>
</reference>
<dbReference type="AlphaFoldDB" id="A0A0C1GLZ2"/>
<evidence type="ECO:0000313" key="5">
    <source>
        <dbReference type="Proteomes" id="UP000031390"/>
    </source>
</evidence>
<dbReference type="EMBL" id="JUFZ01000055">
    <property type="protein sequence ID" value="KIC07420.1"/>
    <property type="molecule type" value="Genomic_DNA"/>
</dbReference>
<evidence type="ECO:0000313" key="3">
    <source>
        <dbReference type="EMBL" id="KIC07420.1"/>
    </source>
</evidence>
<sequence length="271" mass="30290">MTSRTAHWQAARLLQAEETHIRSEHTGRSYRIQTAAIGNPPPQGYPVLHILDGDAFFPAALSMAQSLLINPMTRSRAACLIVSIGYPNGEVRDLTQRALDYTPPLPETATEAERRQYGQADRFATFLDHELAPTLAAKYPVNPKEQALFGHSFGALFGLYSLFTAPDRFKHNLLASPSVWWHNRRVLDFLPSALPTDTAVRISVGEHEGRSNRPEQIGREMVAQAKLLAGTLQHLGADAQFTLYPNANHGNTPFYALPDHIEYLRQAWQKK</sequence>
<proteinExistence type="inferred from homology"/>
<dbReference type="PANTHER" id="PTHR40841:SF2">
    <property type="entry name" value="SIDEROPHORE-DEGRADING ESTERASE (EUROFUNG)"/>
    <property type="match status" value="1"/>
</dbReference>
<dbReference type="PATRIC" id="fig|1056807.3.peg.1347"/>
<dbReference type="PANTHER" id="PTHR40841">
    <property type="entry name" value="SIDEROPHORE TRIACETYLFUSARININE C ESTERASE"/>
    <property type="match status" value="1"/>
</dbReference>
<protein>
    <submittedName>
        <fullName evidence="4">Alpha/beta hydrolase</fullName>
    </submittedName>
    <submittedName>
        <fullName evidence="3">Esterase</fullName>
    </submittedName>
</protein>
<dbReference type="InterPro" id="IPR052558">
    <property type="entry name" value="Siderophore_Hydrolase_D"/>
</dbReference>
<dbReference type="GO" id="GO:0016788">
    <property type="term" value="F:hydrolase activity, acting on ester bonds"/>
    <property type="evidence" value="ECO:0007669"/>
    <property type="project" value="TreeGrafter"/>
</dbReference>
<evidence type="ECO:0000313" key="6">
    <source>
        <dbReference type="Proteomes" id="UP000829504"/>
    </source>
</evidence>
<evidence type="ECO:0000256" key="2">
    <source>
        <dbReference type="ARBA" id="ARBA00022801"/>
    </source>
</evidence>
<dbReference type="Pfam" id="PF00756">
    <property type="entry name" value="Esterase"/>
    <property type="match status" value="1"/>
</dbReference>
<comment type="similarity">
    <text evidence="1">Belongs to the esterase D family.</text>
</comment>
<accession>A0A0C1GLZ2</accession>
<dbReference type="InterPro" id="IPR000801">
    <property type="entry name" value="Esterase-like"/>
</dbReference>
<dbReference type="SUPFAM" id="SSF53474">
    <property type="entry name" value="alpha/beta-Hydrolases"/>
    <property type="match status" value="1"/>
</dbReference>
<dbReference type="Gene3D" id="3.40.50.1820">
    <property type="entry name" value="alpha/beta hydrolase"/>
    <property type="match status" value="1"/>
</dbReference>
<dbReference type="EMBL" id="CP094242">
    <property type="protein sequence ID" value="UNV86971.1"/>
    <property type="molecule type" value="Genomic_DNA"/>
</dbReference>
<keyword evidence="6" id="KW-1185">Reference proteome</keyword>
<evidence type="ECO:0000256" key="1">
    <source>
        <dbReference type="ARBA" id="ARBA00005622"/>
    </source>
</evidence>
<reference evidence="3 5" key="1">
    <citation type="submission" date="2014-12" db="EMBL/GenBank/DDBJ databases">
        <title>Genome sequence of Morococcus cerebrosus.</title>
        <authorList>
            <person name="Shin S.-K."/>
            <person name="Yi H."/>
        </authorList>
    </citation>
    <scope>NUCLEOTIDE SEQUENCE [LARGE SCALE GENOMIC DNA]</scope>
    <source>
        <strain evidence="3 5">CIP 81.93</strain>
    </source>
</reference>
<gene>
    <name evidence="3" type="ORF">MCC93_13990</name>
    <name evidence="4" type="ORF">MON37_09975</name>
</gene>
<dbReference type="InterPro" id="IPR029058">
    <property type="entry name" value="AB_hydrolase_fold"/>
</dbReference>
<keyword evidence="2 4" id="KW-0378">Hydrolase</keyword>
<evidence type="ECO:0000313" key="4">
    <source>
        <dbReference type="EMBL" id="UNV86971.1"/>
    </source>
</evidence>
<dbReference type="RefSeq" id="WP_039407642.1">
    <property type="nucleotide sequence ID" value="NZ_CP094242.1"/>
</dbReference>